<proteinExistence type="inferred from homology"/>
<evidence type="ECO:0000256" key="7">
    <source>
        <dbReference type="ARBA" id="ARBA00047472"/>
    </source>
</evidence>
<feature type="binding site" evidence="8">
    <location>
        <begin position="193"/>
        <end position="199"/>
    </location>
    <ligand>
        <name>(6S)-NADPHX</name>
        <dbReference type="ChEBI" id="CHEBI:64076"/>
    </ligand>
</feature>
<comment type="catalytic activity">
    <reaction evidence="8">
        <text>(6S)-NADHX + ATP = ADP + phosphate + NADH + H(+)</text>
        <dbReference type="Rhea" id="RHEA:19017"/>
        <dbReference type="ChEBI" id="CHEBI:15378"/>
        <dbReference type="ChEBI" id="CHEBI:30616"/>
        <dbReference type="ChEBI" id="CHEBI:43474"/>
        <dbReference type="ChEBI" id="CHEBI:57945"/>
        <dbReference type="ChEBI" id="CHEBI:64074"/>
        <dbReference type="ChEBI" id="CHEBI:456216"/>
        <dbReference type="EC" id="4.2.1.93"/>
    </reaction>
</comment>
<evidence type="ECO:0000313" key="10">
    <source>
        <dbReference type="EMBL" id="JAV71160.1"/>
    </source>
</evidence>
<keyword evidence="5 8" id="KW-0520">NAD</keyword>
<evidence type="ECO:0000256" key="3">
    <source>
        <dbReference type="ARBA" id="ARBA00022840"/>
    </source>
</evidence>
<organism evidence="10">
    <name type="scientific">Photinus pyralis</name>
    <name type="common">Common eastern firefly</name>
    <name type="synonym">Lampyris pyralis</name>
    <dbReference type="NCBI Taxonomy" id="7054"/>
    <lineage>
        <taxon>Eukaryota</taxon>
        <taxon>Metazoa</taxon>
        <taxon>Ecdysozoa</taxon>
        <taxon>Arthropoda</taxon>
        <taxon>Hexapoda</taxon>
        <taxon>Insecta</taxon>
        <taxon>Pterygota</taxon>
        <taxon>Neoptera</taxon>
        <taxon>Endopterygota</taxon>
        <taxon>Coleoptera</taxon>
        <taxon>Polyphaga</taxon>
        <taxon>Elateriformia</taxon>
        <taxon>Elateroidea</taxon>
        <taxon>Lampyridae</taxon>
        <taxon>Lampyrinae</taxon>
        <taxon>Photinus</taxon>
    </lineage>
</organism>
<comment type="cofactor">
    <cofactor evidence="8">
        <name>Mg(2+)</name>
        <dbReference type="ChEBI" id="CHEBI:18420"/>
    </cofactor>
</comment>
<name>A0A1Y1LFP5_PHOPY</name>
<keyword evidence="6 8" id="KW-0456">Lyase</keyword>
<dbReference type="EC" id="4.2.1.93" evidence="8"/>
<dbReference type="InterPro" id="IPR017953">
    <property type="entry name" value="Carbohydrate_kinase_pred_CS"/>
</dbReference>
<evidence type="ECO:0000256" key="8">
    <source>
        <dbReference type="HAMAP-Rule" id="MF_03157"/>
    </source>
</evidence>
<comment type="function">
    <text evidence="8">Catalyzes the dehydration of the S-form of NAD(P)HX at the expense of ATP, which is converted to ADP. Together with NAD(P)HX epimerase, which catalyzes the epimerization of the S- and R-forms, the enzyme allows the repair of both epimers of NAD(P)HX, a damaged form of NAD(P)H that is a result of enzymatic or heat-dependent hydration.</text>
</comment>
<evidence type="ECO:0000259" key="9">
    <source>
        <dbReference type="PROSITE" id="PS51383"/>
    </source>
</evidence>
<keyword evidence="2 8" id="KW-0547">Nucleotide-binding</keyword>
<comment type="similarity">
    <text evidence="8">Belongs to the NnrD/CARKD family.</text>
</comment>
<reference evidence="10" key="1">
    <citation type="journal article" date="2016" name="Sci. Rep.">
        <title>Molecular characterization of firefly nuptial gifts: a multi-omics approach sheds light on postcopulatory sexual selection.</title>
        <authorList>
            <person name="Al-Wathiqui N."/>
            <person name="Fallon T.R."/>
            <person name="South A."/>
            <person name="Weng J.K."/>
            <person name="Lewis S.M."/>
        </authorList>
    </citation>
    <scope>NUCLEOTIDE SEQUENCE</scope>
</reference>
<dbReference type="InterPro" id="IPR029056">
    <property type="entry name" value="Ribokinase-like"/>
</dbReference>
<dbReference type="CDD" id="cd01171">
    <property type="entry name" value="YXKO-related"/>
    <property type="match status" value="1"/>
</dbReference>
<feature type="binding site" evidence="8">
    <location>
        <begin position="246"/>
        <end position="255"/>
    </location>
    <ligand>
        <name>ATP</name>
        <dbReference type="ChEBI" id="CHEBI:30616"/>
    </ligand>
</feature>
<dbReference type="PANTHER" id="PTHR12592">
    <property type="entry name" value="ATP-DEPENDENT (S)-NAD(P)H-HYDRATE DEHYDRATASE FAMILY MEMBER"/>
    <property type="match status" value="1"/>
</dbReference>
<feature type="domain" description="YjeF C-terminal" evidence="9">
    <location>
        <begin position="38"/>
        <end position="326"/>
    </location>
</feature>
<dbReference type="GO" id="GO:0005524">
    <property type="term" value="F:ATP binding"/>
    <property type="evidence" value="ECO:0007669"/>
    <property type="project" value="UniProtKB-KW"/>
</dbReference>
<sequence>MISSFIVPRRAIFASTTIKGNLNFLAKFFSAKMDELSFAYTSKRLAPPLDDSRHKGQAGRIGVFGGSLEYTGAPYFAAISSLKVGADLVHVFCSREAGPVIKSYSPELIVHPLLDDKEAVKKIRPWLERLHVILIGPGLGREPSTFDVIREIIGICRGDKKPLVIDADGLFLVTQERDLIKDYPAPGVILTPNAAEYARLVGEEKGTEKNDNKAILALGNTITILRKGAEDQIMDYAKTIKVVGGGSGRRCGGQGDLLAGALATFYTWTLQHSMEPDVLHDDRAMIACFAACRLTRECNSRGFLKKGRGMVCSDMIEEIPYVFRDQFELH</sequence>
<dbReference type="GO" id="GO:0110051">
    <property type="term" value="P:metabolite repair"/>
    <property type="evidence" value="ECO:0007669"/>
    <property type="project" value="TreeGrafter"/>
</dbReference>
<dbReference type="FunFam" id="3.40.1190.20:FF:000023">
    <property type="entry name" value="ATP-dependent (S)-NAD(P)H-hydrate dehydratase"/>
    <property type="match status" value="1"/>
</dbReference>
<dbReference type="PANTHER" id="PTHR12592:SF0">
    <property type="entry name" value="ATP-DEPENDENT (S)-NAD(P)H-HYDRATE DEHYDRATASE"/>
    <property type="match status" value="1"/>
</dbReference>
<feature type="binding site" evidence="8">
    <location>
        <position position="138"/>
    </location>
    <ligand>
        <name>(6S)-NADPHX</name>
        <dbReference type="ChEBI" id="CHEBI:64076"/>
    </ligand>
</feature>
<dbReference type="AlphaFoldDB" id="A0A1Y1LFP5"/>
<feature type="binding site" evidence="8">
    <location>
        <begin position="227"/>
        <end position="231"/>
    </location>
    <ligand>
        <name>ATP</name>
        <dbReference type="ChEBI" id="CHEBI:30616"/>
    </ligand>
</feature>
<dbReference type="GO" id="GO:0046496">
    <property type="term" value="P:nicotinamide nucleotide metabolic process"/>
    <property type="evidence" value="ECO:0007669"/>
    <property type="project" value="UniProtKB-UniRule"/>
</dbReference>
<accession>A0A1Y1LFP5</accession>
<dbReference type="Gene3D" id="3.40.1190.20">
    <property type="match status" value="1"/>
</dbReference>
<dbReference type="Pfam" id="PF01256">
    <property type="entry name" value="Carb_kinase"/>
    <property type="match status" value="1"/>
</dbReference>
<dbReference type="EMBL" id="GEZM01060251">
    <property type="protein sequence ID" value="JAV71160.1"/>
    <property type="molecule type" value="Transcribed_RNA"/>
</dbReference>
<dbReference type="NCBIfam" id="TIGR00196">
    <property type="entry name" value="yjeF_cterm"/>
    <property type="match status" value="1"/>
</dbReference>
<evidence type="ECO:0000256" key="5">
    <source>
        <dbReference type="ARBA" id="ARBA00023027"/>
    </source>
</evidence>
<dbReference type="SUPFAM" id="SSF53613">
    <property type="entry name" value="Ribokinase-like"/>
    <property type="match status" value="1"/>
</dbReference>
<evidence type="ECO:0000256" key="4">
    <source>
        <dbReference type="ARBA" id="ARBA00022857"/>
    </source>
</evidence>
<evidence type="ECO:0000256" key="1">
    <source>
        <dbReference type="ARBA" id="ARBA00022553"/>
    </source>
</evidence>
<dbReference type="InterPro" id="IPR000631">
    <property type="entry name" value="CARKD"/>
</dbReference>
<dbReference type="GO" id="GO:0047453">
    <property type="term" value="F:ATP-dependent NAD(P)H-hydrate dehydratase activity"/>
    <property type="evidence" value="ECO:0007669"/>
    <property type="project" value="UniProtKB-UniRule"/>
</dbReference>
<keyword evidence="3 8" id="KW-0067">ATP-binding</keyword>
<comment type="catalytic activity">
    <reaction evidence="7 8">
        <text>(6S)-NADPHX + ATP = ADP + phosphate + NADPH + H(+)</text>
        <dbReference type="Rhea" id="RHEA:32231"/>
        <dbReference type="ChEBI" id="CHEBI:15378"/>
        <dbReference type="ChEBI" id="CHEBI:30616"/>
        <dbReference type="ChEBI" id="CHEBI:43474"/>
        <dbReference type="ChEBI" id="CHEBI:57783"/>
        <dbReference type="ChEBI" id="CHEBI:64076"/>
        <dbReference type="ChEBI" id="CHEBI:456216"/>
        <dbReference type="EC" id="4.2.1.93"/>
    </reaction>
</comment>
<evidence type="ECO:0000256" key="6">
    <source>
        <dbReference type="ARBA" id="ARBA00023239"/>
    </source>
</evidence>
<protein>
    <recommendedName>
        <fullName evidence="8">ATP-dependent (S)-NAD(P)H-hydrate dehydratase</fullName>
        <ecNumber evidence="8">4.2.1.93</ecNumber>
    </recommendedName>
    <alternativeName>
        <fullName evidence="8">ATP-dependent NAD(P)HX dehydratase</fullName>
    </alternativeName>
</protein>
<keyword evidence="4" id="KW-0521">NADP</keyword>
<dbReference type="PROSITE" id="PS01049">
    <property type="entry name" value="YJEF_C_1"/>
    <property type="match status" value="1"/>
</dbReference>
<dbReference type="HAMAP" id="MF_01965">
    <property type="entry name" value="NADHX_dehydratase"/>
    <property type="match status" value="1"/>
</dbReference>
<evidence type="ECO:0000256" key="2">
    <source>
        <dbReference type="ARBA" id="ARBA00022741"/>
    </source>
</evidence>
<keyword evidence="1 8" id="KW-0597">Phosphoprotein</keyword>
<feature type="binding site" evidence="8">
    <location>
        <position position="256"/>
    </location>
    <ligand>
        <name>(6S)-NADPHX</name>
        <dbReference type="ChEBI" id="CHEBI:64076"/>
    </ligand>
</feature>
<dbReference type="PROSITE" id="PS51383">
    <property type="entry name" value="YJEF_C_3"/>
    <property type="match status" value="1"/>
</dbReference>